<organism evidence="2 3">
    <name type="scientific">Gregarina niphandrodes</name>
    <name type="common">Septate eugregarine</name>
    <dbReference type="NCBI Taxonomy" id="110365"/>
    <lineage>
        <taxon>Eukaryota</taxon>
        <taxon>Sar</taxon>
        <taxon>Alveolata</taxon>
        <taxon>Apicomplexa</taxon>
        <taxon>Conoidasida</taxon>
        <taxon>Gregarinasina</taxon>
        <taxon>Eugregarinorida</taxon>
        <taxon>Gregarinidae</taxon>
        <taxon>Gregarina</taxon>
    </lineage>
</organism>
<dbReference type="AlphaFoldDB" id="A0A023AWC7"/>
<evidence type="ECO:0000313" key="3">
    <source>
        <dbReference type="Proteomes" id="UP000019763"/>
    </source>
</evidence>
<gene>
    <name evidence="2" type="ORF">GNI_196150</name>
</gene>
<proteinExistence type="predicted"/>
<accession>A0A023AWC7</accession>
<evidence type="ECO:0000259" key="1">
    <source>
        <dbReference type="Pfam" id="PF17919"/>
    </source>
</evidence>
<dbReference type="Proteomes" id="UP000019763">
    <property type="component" value="Unassembled WGS sequence"/>
</dbReference>
<dbReference type="VEuPathDB" id="CryptoDB:GNI_196150"/>
<dbReference type="InterPro" id="IPR043502">
    <property type="entry name" value="DNA/RNA_pol_sf"/>
</dbReference>
<feature type="domain" description="Reverse transcriptase/retrotransposon-derived protein RNase H-like" evidence="1">
    <location>
        <begin position="2"/>
        <end position="55"/>
    </location>
</feature>
<dbReference type="SUPFAM" id="SSF56672">
    <property type="entry name" value="DNA/RNA polymerases"/>
    <property type="match status" value="1"/>
</dbReference>
<dbReference type="InterPro" id="IPR041577">
    <property type="entry name" value="RT_RNaseH_2"/>
</dbReference>
<comment type="caution">
    <text evidence="2">The sequence shown here is derived from an EMBL/GenBank/DDBJ whole genome shotgun (WGS) entry which is preliminary data.</text>
</comment>
<dbReference type="GeneID" id="22916324"/>
<sequence>MRQVIEDLVNADYLVAPHPEAQLVPNTDASQYAVGAVLGQVIDGRLEVIEYGSNERKRVAGGQILCDQVVPLRTAKTHPDPFRPPQSHFPGEG</sequence>
<reference evidence="2" key="1">
    <citation type="submission" date="2013-12" db="EMBL/GenBank/DDBJ databases">
        <authorList>
            <person name="Omoto C.K."/>
            <person name="Sibley D."/>
            <person name="Venepally P."/>
            <person name="Hadjithomas M."/>
            <person name="Karamycheva S."/>
            <person name="Brunk B."/>
            <person name="Roos D."/>
            <person name="Caler E."/>
            <person name="Lorenzi H."/>
        </authorList>
    </citation>
    <scope>NUCLEOTIDE SEQUENCE</scope>
</reference>
<dbReference type="Pfam" id="PF17919">
    <property type="entry name" value="RT_RNaseH_2"/>
    <property type="match status" value="1"/>
</dbReference>
<dbReference type="RefSeq" id="XP_011133707.1">
    <property type="nucleotide sequence ID" value="XM_011135405.1"/>
</dbReference>
<protein>
    <recommendedName>
        <fullName evidence="1">Reverse transcriptase/retrotransposon-derived protein RNase H-like domain-containing protein</fullName>
    </recommendedName>
</protein>
<keyword evidence="3" id="KW-1185">Reference proteome</keyword>
<evidence type="ECO:0000313" key="2">
    <source>
        <dbReference type="EMBL" id="EZG43019.1"/>
    </source>
</evidence>
<dbReference type="OrthoDB" id="427924at2759"/>
<dbReference type="EMBL" id="AFNH02001508">
    <property type="protein sequence ID" value="EZG43019.1"/>
    <property type="molecule type" value="Genomic_DNA"/>
</dbReference>
<name>A0A023AWC7_GRENI</name>